<dbReference type="RefSeq" id="WP_364598178.1">
    <property type="nucleotide sequence ID" value="NZ_JBFAQK010000041.1"/>
</dbReference>
<protein>
    <submittedName>
        <fullName evidence="1">Uncharacterized protein</fullName>
    </submittedName>
</protein>
<proteinExistence type="predicted"/>
<comment type="caution">
    <text evidence="1">The sequence shown here is derived from an EMBL/GenBank/DDBJ whole genome shotgun (WGS) entry which is preliminary data.</text>
</comment>
<evidence type="ECO:0000313" key="1">
    <source>
        <dbReference type="EMBL" id="MEV4683951.1"/>
    </source>
</evidence>
<reference evidence="1 2" key="1">
    <citation type="submission" date="2024-06" db="EMBL/GenBank/DDBJ databases">
        <title>The Natural Products Discovery Center: Release of the First 8490 Sequenced Strains for Exploring Actinobacteria Biosynthetic Diversity.</title>
        <authorList>
            <person name="Kalkreuter E."/>
            <person name="Kautsar S.A."/>
            <person name="Yang D."/>
            <person name="Bader C.D."/>
            <person name="Teijaro C.N."/>
            <person name="Fluegel L."/>
            <person name="Davis C.M."/>
            <person name="Simpson J.R."/>
            <person name="Lauterbach L."/>
            <person name="Steele A.D."/>
            <person name="Gui C."/>
            <person name="Meng S."/>
            <person name="Li G."/>
            <person name="Viehrig K."/>
            <person name="Ye F."/>
            <person name="Su P."/>
            <person name="Kiefer A.F."/>
            <person name="Nichols A."/>
            <person name="Cepeda A.J."/>
            <person name="Yan W."/>
            <person name="Fan B."/>
            <person name="Jiang Y."/>
            <person name="Adhikari A."/>
            <person name="Zheng C.-J."/>
            <person name="Schuster L."/>
            <person name="Cowan T.M."/>
            <person name="Smanski M.J."/>
            <person name="Chevrette M.G."/>
            <person name="De Carvalho L.P.S."/>
            <person name="Shen B."/>
        </authorList>
    </citation>
    <scope>NUCLEOTIDE SEQUENCE [LARGE SCALE GENOMIC DNA]</scope>
    <source>
        <strain evidence="1 2">NPDC049344</strain>
    </source>
</reference>
<name>A0ABV3HZZ1_9ACTN</name>
<dbReference type="Proteomes" id="UP001552521">
    <property type="component" value="Unassembled WGS sequence"/>
</dbReference>
<evidence type="ECO:0000313" key="2">
    <source>
        <dbReference type="Proteomes" id="UP001552521"/>
    </source>
</evidence>
<organism evidence="1 2">
    <name type="scientific">Streptomyces kurssanovii</name>
    <dbReference type="NCBI Taxonomy" id="67312"/>
    <lineage>
        <taxon>Bacteria</taxon>
        <taxon>Bacillati</taxon>
        <taxon>Actinomycetota</taxon>
        <taxon>Actinomycetes</taxon>
        <taxon>Kitasatosporales</taxon>
        <taxon>Streptomycetaceae</taxon>
        <taxon>Streptomyces</taxon>
    </lineage>
</organism>
<dbReference type="EMBL" id="JBFAQK010000041">
    <property type="protein sequence ID" value="MEV4683951.1"/>
    <property type="molecule type" value="Genomic_DNA"/>
</dbReference>
<gene>
    <name evidence="1" type="ORF">AB0K36_24550</name>
</gene>
<keyword evidence="2" id="KW-1185">Reference proteome</keyword>
<sequence>MFEPTAAQIAAAVSAIHDYAVVPADPAQRHRLFAALDVLNAVRRAEQQDSERAYE</sequence>
<accession>A0ABV3HZZ1</accession>